<comment type="caution">
    <text evidence="5">The sequence shown here is derived from an EMBL/GenBank/DDBJ whole genome shotgun (WGS) entry which is preliminary data.</text>
</comment>
<dbReference type="InterPro" id="IPR000843">
    <property type="entry name" value="HTH_LacI"/>
</dbReference>
<dbReference type="CDD" id="cd01392">
    <property type="entry name" value="HTH_LacI"/>
    <property type="match status" value="1"/>
</dbReference>
<dbReference type="Pfam" id="PF13377">
    <property type="entry name" value="Peripla_BP_3"/>
    <property type="match status" value="1"/>
</dbReference>
<gene>
    <name evidence="5" type="ORF">HNR73_000845</name>
</gene>
<organism evidence="5 6">
    <name type="scientific">Phytomonospora endophytica</name>
    <dbReference type="NCBI Taxonomy" id="714109"/>
    <lineage>
        <taxon>Bacteria</taxon>
        <taxon>Bacillati</taxon>
        <taxon>Actinomycetota</taxon>
        <taxon>Actinomycetes</taxon>
        <taxon>Micromonosporales</taxon>
        <taxon>Micromonosporaceae</taxon>
        <taxon>Phytomonospora</taxon>
    </lineage>
</organism>
<dbReference type="PANTHER" id="PTHR30146:SF153">
    <property type="entry name" value="LACTOSE OPERON REPRESSOR"/>
    <property type="match status" value="1"/>
</dbReference>
<proteinExistence type="predicted"/>
<sequence length="354" mass="37823">MARRATIADVAALANVSSATVSRALSGNYPVAESTRARIEAAVSELGYVANAQARALAGIPTRTVGIIIQEIVDSFYAFVARGVEQEAAASGRLCLVCCTHGDPRQELAFLDLLHEQRADAVILVGGSISDKRHAGEVMARGKSLRDTGSLLIHCGRATPSEDIAAVEYDNGGGAFAATDHLLTNGHRRILYLGGPKRFSTSVDRLEGYKRALASRGIEVDPELIQLGALGQRFGYERLKAVLAEGRLDFTAIFAANDNTAVGAYQALDEAGLRIPEDVSVVGYDDIPVAALLRPALTTVNIPLEEMGRRAVRLAVAHGNEYADAYSVSSHNVRLGTHLVLRDSVAPARKKRRQ</sequence>
<dbReference type="Gene3D" id="1.10.260.40">
    <property type="entry name" value="lambda repressor-like DNA-binding domains"/>
    <property type="match status" value="1"/>
</dbReference>
<name>A0A841FGM6_9ACTN</name>
<evidence type="ECO:0000256" key="1">
    <source>
        <dbReference type="ARBA" id="ARBA00023015"/>
    </source>
</evidence>
<evidence type="ECO:0000256" key="2">
    <source>
        <dbReference type="ARBA" id="ARBA00023125"/>
    </source>
</evidence>
<dbReference type="GO" id="GO:0003700">
    <property type="term" value="F:DNA-binding transcription factor activity"/>
    <property type="evidence" value="ECO:0007669"/>
    <property type="project" value="TreeGrafter"/>
</dbReference>
<dbReference type="InterPro" id="IPR046335">
    <property type="entry name" value="LacI/GalR-like_sensor"/>
</dbReference>
<dbReference type="SMART" id="SM00354">
    <property type="entry name" value="HTH_LACI"/>
    <property type="match status" value="1"/>
</dbReference>
<dbReference type="PROSITE" id="PS50932">
    <property type="entry name" value="HTH_LACI_2"/>
    <property type="match status" value="1"/>
</dbReference>
<dbReference type="SUPFAM" id="SSF53822">
    <property type="entry name" value="Periplasmic binding protein-like I"/>
    <property type="match status" value="1"/>
</dbReference>
<dbReference type="Gene3D" id="3.40.50.2300">
    <property type="match status" value="2"/>
</dbReference>
<evidence type="ECO:0000256" key="3">
    <source>
        <dbReference type="ARBA" id="ARBA00023163"/>
    </source>
</evidence>
<dbReference type="AlphaFoldDB" id="A0A841FGM6"/>
<dbReference type="InterPro" id="IPR028082">
    <property type="entry name" value="Peripla_BP_I"/>
</dbReference>
<keyword evidence="1" id="KW-0805">Transcription regulation</keyword>
<dbReference type="GO" id="GO:0000976">
    <property type="term" value="F:transcription cis-regulatory region binding"/>
    <property type="evidence" value="ECO:0007669"/>
    <property type="project" value="TreeGrafter"/>
</dbReference>
<dbReference type="InterPro" id="IPR010982">
    <property type="entry name" value="Lambda_DNA-bd_dom_sf"/>
</dbReference>
<protein>
    <submittedName>
        <fullName evidence="5">LacI family transcriptional regulator</fullName>
    </submittedName>
</protein>
<keyword evidence="3" id="KW-0804">Transcription</keyword>
<dbReference type="Pfam" id="PF00356">
    <property type="entry name" value="LacI"/>
    <property type="match status" value="1"/>
</dbReference>
<dbReference type="PANTHER" id="PTHR30146">
    <property type="entry name" value="LACI-RELATED TRANSCRIPTIONAL REPRESSOR"/>
    <property type="match status" value="1"/>
</dbReference>
<dbReference type="Proteomes" id="UP000548476">
    <property type="component" value="Unassembled WGS sequence"/>
</dbReference>
<accession>A0A841FGM6</accession>
<evidence type="ECO:0000259" key="4">
    <source>
        <dbReference type="PROSITE" id="PS50932"/>
    </source>
</evidence>
<dbReference type="PROSITE" id="PS00356">
    <property type="entry name" value="HTH_LACI_1"/>
    <property type="match status" value="1"/>
</dbReference>
<evidence type="ECO:0000313" key="5">
    <source>
        <dbReference type="EMBL" id="MBB6032998.1"/>
    </source>
</evidence>
<keyword evidence="6" id="KW-1185">Reference proteome</keyword>
<dbReference type="EMBL" id="JACHGT010000002">
    <property type="protein sequence ID" value="MBB6032998.1"/>
    <property type="molecule type" value="Genomic_DNA"/>
</dbReference>
<reference evidence="5 6" key="1">
    <citation type="submission" date="2020-08" db="EMBL/GenBank/DDBJ databases">
        <title>Genomic Encyclopedia of Type Strains, Phase IV (KMG-IV): sequencing the most valuable type-strain genomes for metagenomic binning, comparative biology and taxonomic classification.</title>
        <authorList>
            <person name="Goeker M."/>
        </authorList>
    </citation>
    <scope>NUCLEOTIDE SEQUENCE [LARGE SCALE GENOMIC DNA]</scope>
    <source>
        <strain evidence="5 6">YIM 65646</strain>
    </source>
</reference>
<evidence type="ECO:0000313" key="6">
    <source>
        <dbReference type="Proteomes" id="UP000548476"/>
    </source>
</evidence>
<dbReference type="RefSeq" id="WP_184785918.1">
    <property type="nucleotide sequence ID" value="NZ_BONT01000020.1"/>
</dbReference>
<dbReference type="SUPFAM" id="SSF47413">
    <property type="entry name" value="lambda repressor-like DNA-binding domains"/>
    <property type="match status" value="1"/>
</dbReference>
<keyword evidence="2" id="KW-0238">DNA-binding</keyword>
<feature type="domain" description="HTH lacI-type" evidence="4">
    <location>
        <begin position="5"/>
        <end position="59"/>
    </location>
</feature>
<dbReference type="CDD" id="cd06267">
    <property type="entry name" value="PBP1_LacI_sugar_binding-like"/>
    <property type="match status" value="1"/>
</dbReference>